<name>A0A2S8GEW2_9BACT</name>
<dbReference type="InterPro" id="IPR038731">
    <property type="entry name" value="RgtA/B/C-like"/>
</dbReference>
<keyword evidence="4" id="KW-1133">Transmembrane helix</keyword>
<dbReference type="SMART" id="SM00028">
    <property type="entry name" value="TPR"/>
    <property type="match status" value="7"/>
</dbReference>
<feature type="transmembrane region" description="Helical" evidence="4">
    <location>
        <begin position="418"/>
        <end position="437"/>
    </location>
</feature>
<dbReference type="EMBL" id="PUHZ01000024">
    <property type="protein sequence ID" value="PQO42979.1"/>
    <property type="molecule type" value="Genomic_DNA"/>
</dbReference>
<evidence type="ECO:0000256" key="1">
    <source>
        <dbReference type="ARBA" id="ARBA00022737"/>
    </source>
</evidence>
<feature type="transmembrane region" description="Helical" evidence="4">
    <location>
        <begin position="360"/>
        <end position="379"/>
    </location>
</feature>
<feature type="domain" description="Glycosyltransferase RgtA/B/C/D-like" evidence="5">
    <location>
        <begin position="109"/>
        <end position="270"/>
    </location>
</feature>
<keyword evidence="1" id="KW-0677">Repeat</keyword>
<comment type="caution">
    <text evidence="6">The sequence shown here is derived from an EMBL/GenBank/DDBJ whole genome shotgun (WGS) entry which is preliminary data.</text>
</comment>
<dbReference type="Proteomes" id="UP000237819">
    <property type="component" value="Unassembled WGS sequence"/>
</dbReference>
<evidence type="ECO:0000313" key="7">
    <source>
        <dbReference type="Proteomes" id="UP000237819"/>
    </source>
</evidence>
<dbReference type="PROSITE" id="PS50005">
    <property type="entry name" value="TPR"/>
    <property type="match status" value="1"/>
</dbReference>
<keyword evidence="2 3" id="KW-0802">TPR repeat</keyword>
<gene>
    <name evidence="6" type="ORF">C5Y93_24995</name>
</gene>
<evidence type="ECO:0000313" key="6">
    <source>
        <dbReference type="EMBL" id="PQO42979.1"/>
    </source>
</evidence>
<organism evidence="6 7">
    <name type="scientific">Blastopirellula marina</name>
    <dbReference type="NCBI Taxonomy" id="124"/>
    <lineage>
        <taxon>Bacteria</taxon>
        <taxon>Pseudomonadati</taxon>
        <taxon>Planctomycetota</taxon>
        <taxon>Planctomycetia</taxon>
        <taxon>Pirellulales</taxon>
        <taxon>Pirellulaceae</taxon>
        <taxon>Blastopirellula</taxon>
    </lineage>
</organism>
<dbReference type="Pfam" id="PF13231">
    <property type="entry name" value="PMT_2"/>
    <property type="match status" value="1"/>
</dbReference>
<dbReference type="Gene3D" id="1.25.40.10">
    <property type="entry name" value="Tetratricopeptide repeat domain"/>
    <property type="match status" value="1"/>
</dbReference>
<dbReference type="SUPFAM" id="SSF48452">
    <property type="entry name" value="TPR-like"/>
    <property type="match status" value="2"/>
</dbReference>
<dbReference type="PANTHER" id="PTHR44227">
    <property type="match status" value="1"/>
</dbReference>
<sequence>MWSVTWRFKKRLAAVTSRRSKNRARFARYVPAMESENRSGPPRRVVGFALLLTLIVAITYGNSFSGDFVLDDAKFLELEQSPDLANVAGRLAAVAAGQIRSVGNLGFTLNYLLIGDTPWAFHVGNFLVHLATALVLFDLLRRLLSAPYWQDRYAGVAAELALVVALIWAVHPLATMGVTYLIQRYESQAALFYLLTLYCVTRSCLADDWRWAAAAIAMCGLAIGTKEAAISAPLIAIALDRAMFASSWKQLLRKRGWAYGGMLLVTAYVALQLRPAFETGTSHNLSVSGLDPVTRWEYLCTESQVITHYLRLALFPYPLCFDYEWPIARSFGEYAASGLFVLGLLAATFYALWRWPPVGVAGLLFFCVLAPSSSFVPIADPAFEYRMYLPLASIVLLCVIGGYELWRRFSPADGRLRRYLPIAAVSLVTMLFAGMTLQRNQVYRSAETVWRSVVELRPDHVRAHHNLAKILKDEGRIDEAVAILDRSLRQVEDAPAAAAALEIELGEIAAGQGRLDASKGYFRQAIERLNSLPTQTTETLRRSAEAHIGLGAVLQQQGEHAAAAESFVTATELRPGLYPQAHGMAGVSLREQGELAEAERQLDQAVKQSDANQPWRRELAIVYFQQGELKQAADLYEHWRQSHPTDIEITLRLAWLRAAAAPDDVRDVDEAKRLTESLVDQLGPQLPLLDLAAIILAAEGKYAEATRLCKSAIDLRRRSGGDLAPIESRLQLFESRRPFRSANPSELY</sequence>
<evidence type="ECO:0000259" key="5">
    <source>
        <dbReference type="Pfam" id="PF13231"/>
    </source>
</evidence>
<feature type="transmembrane region" description="Helical" evidence="4">
    <location>
        <begin position="334"/>
        <end position="353"/>
    </location>
</feature>
<accession>A0A2S8GEW2</accession>
<dbReference type="Pfam" id="PF13432">
    <property type="entry name" value="TPR_16"/>
    <property type="match status" value="1"/>
</dbReference>
<feature type="repeat" description="TPR" evidence="3">
    <location>
        <begin position="544"/>
        <end position="577"/>
    </location>
</feature>
<feature type="transmembrane region" description="Helical" evidence="4">
    <location>
        <begin position="257"/>
        <end position="277"/>
    </location>
</feature>
<evidence type="ECO:0000256" key="3">
    <source>
        <dbReference type="PROSITE-ProRule" id="PRU00339"/>
    </source>
</evidence>
<feature type="transmembrane region" description="Helical" evidence="4">
    <location>
        <begin position="211"/>
        <end position="236"/>
    </location>
</feature>
<evidence type="ECO:0000256" key="4">
    <source>
        <dbReference type="SAM" id="Phobius"/>
    </source>
</evidence>
<feature type="transmembrane region" description="Helical" evidence="4">
    <location>
        <begin position="152"/>
        <end position="171"/>
    </location>
</feature>
<dbReference type="InterPro" id="IPR011990">
    <property type="entry name" value="TPR-like_helical_dom_sf"/>
</dbReference>
<dbReference type="PANTHER" id="PTHR44227:SF3">
    <property type="entry name" value="PROTEIN O-MANNOSYL-TRANSFERASE TMTC4"/>
    <property type="match status" value="1"/>
</dbReference>
<dbReference type="InterPro" id="IPR052346">
    <property type="entry name" value="O-mannosyl-transferase_TMTC"/>
</dbReference>
<dbReference type="Pfam" id="PF14559">
    <property type="entry name" value="TPR_19"/>
    <property type="match status" value="2"/>
</dbReference>
<proteinExistence type="predicted"/>
<keyword evidence="4" id="KW-0472">Membrane</keyword>
<dbReference type="AlphaFoldDB" id="A0A2S8GEW2"/>
<dbReference type="InterPro" id="IPR019734">
    <property type="entry name" value="TPR_rpt"/>
</dbReference>
<protein>
    <recommendedName>
        <fullName evidence="5">Glycosyltransferase RgtA/B/C/D-like domain-containing protein</fullName>
    </recommendedName>
</protein>
<keyword evidence="4" id="KW-0812">Transmembrane</keyword>
<evidence type="ECO:0000256" key="2">
    <source>
        <dbReference type="ARBA" id="ARBA00022803"/>
    </source>
</evidence>
<feature type="transmembrane region" description="Helical" evidence="4">
    <location>
        <begin position="385"/>
        <end position="406"/>
    </location>
</feature>
<reference evidence="6 7" key="1">
    <citation type="submission" date="2018-02" db="EMBL/GenBank/DDBJ databases">
        <title>Comparative genomes isolates from brazilian mangrove.</title>
        <authorList>
            <person name="Araujo J.E."/>
            <person name="Taketani R.G."/>
            <person name="Silva M.C.P."/>
            <person name="Loureco M.V."/>
            <person name="Andreote F.D."/>
        </authorList>
    </citation>
    <scope>NUCLEOTIDE SEQUENCE [LARGE SCALE GENOMIC DNA]</scope>
    <source>
        <strain evidence="6 7">Nap-Phe MGV</strain>
    </source>
</reference>
<feature type="transmembrane region" description="Helical" evidence="4">
    <location>
        <begin position="119"/>
        <end position="140"/>
    </location>
</feature>